<reference evidence="2" key="1">
    <citation type="submission" date="2022-12" db="EMBL/GenBank/DDBJ databases">
        <title>Draft Genome Sequences of Bacillus licheniformis and Bacillus paralicheniformis strains isolated from Irish skim milk powders.</title>
        <authorList>
            <person name="Lourenco A."/>
            <person name="Li F."/>
            <person name="Geraldine D."/>
            <person name="Tobin J.T."/>
            <person name="Butler F."/>
            <person name="Jordan K."/>
            <person name="Obrien T."/>
        </authorList>
    </citation>
    <scope>NUCLEOTIDE SEQUENCE</scope>
    <source>
        <strain evidence="2">3370</strain>
    </source>
</reference>
<dbReference type="SUPFAM" id="SSF53474">
    <property type="entry name" value="alpha/beta-Hydrolases"/>
    <property type="match status" value="1"/>
</dbReference>
<dbReference type="Pfam" id="PF12146">
    <property type="entry name" value="Hydrolase_4"/>
    <property type="match status" value="1"/>
</dbReference>
<evidence type="ECO:0000313" key="2">
    <source>
        <dbReference type="EMBL" id="MDE1455545.1"/>
    </source>
</evidence>
<dbReference type="EMBL" id="JARAFO010000555">
    <property type="protein sequence ID" value="MDE1455545.1"/>
    <property type="molecule type" value="Genomic_DNA"/>
</dbReference>
<feature type="domain" description="Serine aminopeptidase S33" evidence="1">
    <location>
        <begin position="1"/>
        <end position="42"/>
    </location>
</feature>
<evidence type="ECO:0000313" key="3">
    <source>
        <dbReference type="Proteomes" id="UP001216709"/>
    </source>
</evidence>
<name>A0AAW6KI22_9BACI</name>
<dbReference type="InterPro" id="IPR029058">
    <property type="entry name" value="AB_hydrolase_fold"/>
</dbReference>
<dbReference type="InterPro" id="IPR022742">
    <property type="entry name" value="Hydrolase_4"/>
</dbReference>
<dbReference type="RefSeq" id="WP_338422868.1">
    <property type="nucleotide sequence ID" value="NZ_JARAFO010000555.1"/>
</dbReference>
<dbReference type="Gene3D" id="3.40.50.1820">
    <property type="entry name" value="alpha/beta hydrolase"/>
    <property type="match status" value="1"/>
</dbReference>
<evidence type="ECO:0000259" key="1">
    <source>
        <dbReference type="Pfam" id="PF12146"/>
    </source>
</evidence>
<feature type="non-terminal residue" evidence="2">
    <location>
        <position position="1"/>
    </location>
</feature>
<organism evidence="2 3">
    <name type="scientific">Bacillus paralicheniformis</name>
    <dbReference type="NCBI Taxonomy" id="1648923"/>
    <lineage>
        <taxon>Bacteria</taxon>
        <taxon>Bacillati</taxon>
        <taxon>Bacillota</taxon>
        <taxon>Bacilli</taxon>
        <taxon>Bacillales</taxon>
        <taxon>Bacillaceae</taxon>
        <taxon>Bacillus</taxon>
    </lineage>
</organism>
<protein>
    <submittedName>
        <fullName evidence="2">Phospholipase</fullName>
    </submittedName>
</protein>
<sequence>QAGTDWLVDKKMVVKWFNELASHNKTYREWEGLYHEIFNEPEREDVFKAARAFVEQYMT</sequence>
<comment type="caution">
    <text evidence="2">The sequence shown here is derived from an EMBL/GenBank/DDBJ whole genome shotgun (WGS) entry which is preliminary data.</text>
</comment>
<dbReference type="AlphaFoldDB" id="A0AAW6KI22"/>
<gene>
    <name evidence="2" type="ORF">PVN32_25980</name>
</gene>
<accession>A0AAW6KI22</accession>
<dbReference type="Proteomes" id="UP001216709">
    <property type="component" value="Unassembled WGS sequence"/>
</dbReference>
<proteinExistence type="predicted"/>